<dbReference type="AlphaFoldDB" id="A0AA35ZB53"/>
<evidence type="ECO:0000313" key="5">
    <source>
        <dbReference type="Proteomes" id="UP001177003"/>
    </source>
</evidence>
<feature type="domain" description="SWIM-type" evidence="3">
    <location>
        <begin position="361"/>
        <end position="390"/>
    </location>
</feature>
<dbReference type="PANTHER" id="PTHR31973">
    <property type="entry name" value="POLYPROTEIN, PUTATIVE-RELATED"/>
    <property type="match status" value="1"/>
</dbReference>
<accession>A0AA35ZB53</accession>
<evidence type="ECO:0000313" key="4">
    <source>
        <dbReference type="EMBL" id="CAI9289304.1"/>
    </source>
</evidence>
<feature type="region of interest" description="Disordered" evidence="2">
    <location>
        <begin position="53"/>
        <end position="74"/>
    </location>
</feature>
<dbReference type="PROSITE" id="PS50966">
    <property type="entry name" value="ZF_SWIM"/>
    <property type="match status" value="1"/>
</dbReference>
<dbReference type="InterPro" id="IPR007527">
    <property type="entry name" value="Znf_SWIM"/>
</dbReference>
<dbReference type="Pfam" id="PF04434">
    <property type="entry name" value="SWIM"/>
    <property type="match status" value="1"/>
</dbReference>
<proteinExistence type="predicted"/>
<evidence type="ECO:0000259" key="3">
    <source>
        <dbReference type="PROSITE" id="PS50966"/>
    </source>
</evidence>
<evidence type="ECO:0000256" key="2">
    <source>
        <dbReference type="SAM" id="MobiDB-lite"/>
    </source>
</evidence>
<evidence type="ECO:0000256" key="1">
    <source>
        <dbReference type="PROSITE-ProRule" id="PRU00325"/>
    </source>
</evidence>
<gene>
    <name evidence="4" type="ORF">LSALG_LOCUS28541</name>
</gene>
<name>A0AA35ZB53_LACSI</name>
<sequence>METVHDFDTIDVKLDEFFKHKQRSRCKDEFLNTLTDEALDECTIPEINLNDFEGMSEDEAPQDKQSDSEGDDEDKLQFQYSTMIRRSYPIRFKKCDSVRLVAVCASDREKFQCPFVVRDSWMSTERSFQIKKMVEKHTCVRNFRSANLMDPTWIARQFLKEMIRKPNLKSKEMQAIIQSRFHCKGLLEAVKVVLPRVEHRQCARHVYANFRKVFSGIEFKNMFWIIARSTVEGDFKLNMEKIKEVNPAAYDHLMARETKSWCMEFFKGGMACEAVENGMAECFNAIILDARKKPLLAMLEEIRLYMMERLFNLKQEARKWVNNVCPGAIKKMDEFAFDIKTWFVHPSGLNAFEVRNGFHSYGVNLEGMYCTCRLWELSAIPCVHAQATIIYT</sequence>
<reference evidence="4" key="1">
    <citation type="submission" date="2023-04" db="EMBL/GenBank/DDBJ databases">
        <authorList>
            <person name="Vijverberg K."/>
            <person name="Xiong W."/>
            <person name="Schranz E."/>
        </authorList>
    </citation>
    <scope>NUCLEOTIDE SEQUENCE</scope>
</reference>
<keyword evidence="1" id="KW-0479">Metal-binding</keyword>
<protein>
    <recommendedName>
        <fullName evidence="3">SWIM-type domain-containing protein</fullName>
    </recommendedName>
</protein>
<keyword evidence="5" id="KW-1185">Reference proteome</keyword>
<dbReference type="EMBL" id="OX465082">
    <property type="protein sequence ID" value="CAI9289304.1"/>
    <property type="molecule type" value="Genomic_DNA"/>
</dbReference>
<dbReference type="GO" id="GO:0008270">
    <property type="term" value="F:zinc ion binding"/>
    <property type="evidence" value="ECO:0007669"/>
    <property type="project" value="UniProtKB-KW"/>
</dbReference>
<keyword evidence="1" id="KW-0862">Zinc</keyword>
<keyword evidence="1" id="KW-0863">Zinc-finger</keyword>
<dbReference type="PANTHER" id="PTHR31973:SF187">
    <property type="entry name" value="MUTATOR TRANSPOSASE MUDRA PROTEIN"/>
    <property type="match status" value="1"/>
</dbReference>
<dbReference type="Proteomes" id="UP001177003">
    <property type="component" value="Chromosome 6"/>
</dbReference>
<organism evidence="4 5">
    <name type="scientific">Lactuca saligna</name>
    <name type="common">Willowleaf lettuce</name>
    <dbReference type="NCBI Taxonomy" id="75948"/>
    <lineage>
        <taxon>Eukaryota</taxon>
        <taxon>Viridiplantae</taxon>
        <taxon>Streptophyta</taxon>
        <taxon>Embryophyta</taxon>
        <taxon>Tracheophyta</taxon>
        <taxon>Spermatophyta</taxon>
        <taxon>Magnoliopsida</taxon>
        <taxon>eudicotyledons</taxon>
        <taxon>Gunneridae</taxon>
        <taxon>Pentapetalae</taxon>
        <taxon>asterids</taxon>
        <taxon>campanulids</taxon>
        <taxon>Asterales</taxon>
        <taxon>Asteraceae</taxon>
        <taxon>Cichorioideae</taxon>
        <taxon>Cichorieae</taxon>
        <taxon>Lactucinae</taxon>
        <taxon>Lactuca</taxon>
    </lineage>
</organism>